<dbReference type="Proteomes" id="UP000647172">
    <property type="component" value="Unassembled WGS sequence"/>
</dbReference>
<accession>A0A919ML19</accession>
<dbReference type="AlphaFoldDB" id="A0A919ML19"/>
<proteinExistence type="predicted"/>
<feature type="region of interest" description="Disordered" evidence="1">
    <location>
        <begin position="15"/>
        <end position="34"/>
    </location>
</feature>
<comment type="caution">
    <text evidence="2">The sequence shown here is derived from an EMBL/GenBank/DDBJ whole genome shotgun (WGS) entry which is preliminary data.</text>
</comment>
<dbReference type="SUPFAM" id="SSF53474">
    <property type="entry name" value="alpha/beta-Hydrolases"/>
    <property type="match status" value="1"/>
</dbReference>
<organism evidence="2 3">
    <name type="scientific">Actinoplanes nipponensis</name>
    <dbReference type="NCBI Taxonomy" id="135950"/>
    <lineage>
        <taxon>Bacteria</taxon>
        <taxon>Bacillati</taxon>
        <taxon>Actinomycetota</taxon>
        <taxon>Actinomycetes</taxon>
        <taxon>Micromonosporales</taxon>
        <taxon>Micromonosporaceae</taxon>
        <taxon>Actinoplanes</taxon>
    </lineage>
</organism>
<protein>
    <recommendedName>
        <fullName evidence="4">Dienelactone hydrolase</fullName>
    </recommendedName>
</protein>
<sequence>MRGMAETPEYLRPFVLSPPAREPERAGNVDTYRPPGEGPFPVVVVVHGTPLPPGLTTGPRDWPLYRGYGELLAAEGLLAVVVEHRMPVTPGPDGLVLDYATAADQVAAAVTAARADPRADADRVVLWFFSGGAMLSAPWLRDAPPWLRGVALTYPVVTPLPGMVAGPGYAAPAAAVGAGAPPILLTRVGREDPGFAAGVEQFLARAAGVEVIDVPDGQHSFDIADHTEQSRAAVRRAVAWVRARQAV</sequence>
<evidence type="ECO:0000313" key="2">
    <source>
        <dbReference type="EMBL" id="GIE48307.1"/>
    </source>
</evidence>
<evidence type="ECO:0008006" key="4">
    <source>
        <dbReference type="Google" id="ProtNLM"/>
    </source>
</evidence>
<dbReference type="InterPro" id="IPR029058">
    <property type="entry name" value="AB_hydrolase_fold"/>
</dbReference>
<evidence type="ECO:0000256" key="1">
    <source>
        <dbReference type="SAM" id="MobiDB-lite"/>
    </source>
</evidence>
<keyword evidence="3" id="KW-1185">Reference proteome</keyword>
<reference evidence="2" key="1">
    <citation type="submission" date="2021-01" db="EMBL/GenBank/DDBJ databases">
        <title>Whole genome shotgun sequence of Actinoplanes nipponensis NBRC 14063.</title>
        <authorList>
            <person name="Komaki H."/>
            <person name="Tamura T."/>
        </authorList>
    </citation>
    <scope>NUCLEOTIDE SEQUENCE</scope>
    <source>
        <strain evidence="2">NBRC 14063</strain>
    </source>
</reference>
<gene>
    <name evidence="2" type="ORF">Ani05nite_18410</name>
</gene>
<dbReference type="Gene3D" id="3.40.50.1820">
    <property type="entry name" value="alpha/beta hydrolase"/>
    <property type="match status" value="1"/>
</dbReference>
<name>A0A919ML19_9ACTN</name>
<dbReference type="EMBL" id="BOMQ01000024">
    <property type="protein sequence ID" value="GIE48307.1"/>
    <property type="molecule type" value="Genomic_DNA"/>
</dbReference>
<evidence type="ECO:0000313" key="3">
    <source>
        <dbReference type="Proteomes" id="UP000647172"/>
    </source>
</evidence>